<feature type="region of interest" description="Disordered" evidence="3">
    <location>
        <begin position="184"/>
        <end position="215"/>
    </location>
</feature>
<comment type="caution">
    <text evidence="5">The sequence shown here is derived from an EMBL/GenBank/DDBJ whole genome shotgun (WGS) entry which is preliminary data.</text>
</comment>
<dbReference type="InterPro" id="IPR008211">
    <property type="entry name" value="Laminin_N"/>
</dbReference>
<evidence type="ECO:0000256" key="1">
    <source>
        <dbReference type="ARBA" id="ARBA00023157"/>
    </source>
</evidence>
<feature type="compositionally biased region" description="Pro residues" evidence="3">
    <location>
        <begin position="273"/>
        <end position="282"/>
    </location>
</feature>
<evidence type="ECO:0000313" key="6">
    <source>
        <dbReference type="Proteomes" id="UP001266305"/>
    </source>
</evidence>
<keyword evidence="1" id="KW-1015">Disulfide bond</keyword>
<keyword evidence="6" id="KW-1185">Reference proteome</keyword>
<feature type="domain" description="Laminin N-terminal" evidence="4">
    <location>
        <begin position="136"/>
        <end position="282"/>
    </location>
</feature>
<organism evidence="5 6">
    <name type="scientific">Saguinus oedipus</name>
    <name type="common">Cotton-top tamarin</name>
    <name type="synonym">Oedipomidas oedipus</name>
    <dbReference type="NCBI Taxonomy" id="9490"/>
    <lineage>
        <taxon>Eukaryota</taxon>
        <taxon>Metazoa</taxon>
        <taxon>Chordata</taxon>
        <taxon>Craniata</taxon>
        <taxon>Vertebrata</taxon>
        <taxon>Euteleostomi</taxon>
        <taxon>Mammalia</taxon>
        <taxon>Eutheria</taxon>
        <taxon>Euarchontoglires</taxon>
        <taxon>Primates</taxon>
        <taxon>Haplorrhini</taxon>
        <taxon>Platyrrhini</taxon>
        <taxon>Cebidae</taxon>
        <taxon>Callitrichinae</taxon>
        <taxon>Saguinus</taxon>
    </lineage>
</organism>
<dbReference type="EMBL" id="JASSZA010000014">
    <property type="protein sequence ID" value="KAK2094534.1"/>
    <property type="molecule type" value="Genomic_DNA"/>
</dbReference>
<evidence type="ECO:0000259" key="4">
    <source>
        <dbReference type="PROSITE" id="PS51117"/>
    </source>
</evidence>
<dbReference type="PROSITE" id="PS51117">
    <property type="entry name" value="LAMININ_NTER"/>
    <property type="match status" value="1"/>
</dbReference>
<accession>A0ABQ9UBT3</accession>
<feature type="region of interest" description="Disordered" evidence="3">
    <location>
        <begin position="228"/>
        <end position="282"/>
    </location>
</feature>
<keyword evidence="2" id="KW-0424">Laminin EGF-like domain</keyword>
<evidence type="ECO:0000256" key="3">
    <source>
        <dbReference type="SAM" id="MobiDB-lite"/>
    </source>
</evidence>
<protein>
    <recommendedName>
        <fullName evidence="4">Laminin N-terminal domain-containing protein</fullName>
    </recommendedName>
</protein>
<proteinExistence type="predicted"/>
<evidence type="ECO:0000256" key="2">
    <source>
        <dbReference type="ARBA" id="ARBA00023292"/>
    </source>
</evidence>
<evidence type="ECO:0000313" key="5">
    <source>
        <dbReference type="EMBL" id="KAK2094534.1"/>
    </source>
</evidence>
<dbReference type="Proteomes" id="UP001266305">
    <property type="component" value="Unassembled WGS sequence"/>
</dbReference>
<sequence>MLSPGERLSHSPPAKFAAPLARRDDRCRFLIRRVPAPAAAGLRAERPLPRRGLLARGARGAAPAPPTPGVALVLVLQSAGAPKPLCWRRGPEDPARRDDGGLTVLPPTPLLLLPLLLALRVLPAWGATARDPGAAARFSLHPPYFNVAEAARIWATATCGERGLADGRPRPELYCKLVGGPTAPGSGHTIQVRTSEKAGVGAPSPSRAGRTPDEGIWPFSHACSWLRATRKGSPHPRARARGPGSIRGSPALALPARGEEGEASEVRAGGEEPFPPPSSLQA</sequence>
<feature type="compositionally biased region" description="Basic and acidic residues" evidence="3">
    <location>
        <begin position="257"/>
        <end position="270"/>
    </location>
</feature>
<name>A0ABQ9UBT3_SAGOE</name>
<dbReference type="Gene3D" id="2.60.120.260">
    <property type="entry name" value="Galactose-binding domain-like"/>
    <property type="match status" value="1"/>
</dbReference>
<reference evidence="5 6" key="1">
    <citation type="submission" date="2023-05" db="EMBL/GenBank/DDBJ databases">
        <title>B98-5 Cell Line De Novo Hybrid Assembly: An Optical Mapping Approach.</title>
        <authorList>
            <person name="Kananen K."/>
            <person name="Auerbach J.A."/>
            <person name="Kautto E."/>
            <person name="Blachly J.S."/>
        </authorList>
    </citation>
    <scope>NUCLEOTIDE SEQUENCE [LARGE SCALE GENOMIC DNA]</scope>
    <source>
        <strain evidence="5">B95-8</strain>
        <tissue evidence="5">Cell line</tissue>
    </source>
</reference>
<feature type="compositionally biased region" description="Basic residues" evidence="3">
    <location>
        <begin position="228"/>
        <end position="240"/>
    </location>
</feature>
<gene>
    <name evidence="5" type="ORF">P7K49_028272</name>
</gene>